<dbReference type="PANTHER" id="PTHR48111:SF1">
    <property type="entry name" value="TWO-COMPONENT RESPONSE REGULATOR ORR33"/>
    <property type="match status" value="1"/>
</dbReference>
<evidence type="ECO:0000259" key="8">
    <source>
        <dbReference type="PROSITE" id="PS50110"/>
    </source>
</evidence>
<dbReference type="RefSeq" id="WP_320426652.1">
    <property type="nucleotide sequence ID" value="NZ_JAXCLA010000011.1"/>
</dbReference>
<feature type="domain" description="HTH araC/xylS-type" evidence="7">
    <location>
        <begin position="153"/>
        <end position="251"/>
    </location>
</feature>
<keyword evidence="3" id="KW-0805">Transcription regulation</keyword>
<organism evidence="9 10">
    <name type="scientific">Roseateles agri</name>
    <dbReference type="NCBI Taxonomy" id="3098619"/>
    <lineage>
        <taxon>Bacteria</taxon>
        <taxon>Pseudomonadati</taxon>
        <taxon>Pseudomonadota</taxon>
        <taxon>Betaproteobacteria</taxon>
        <taxon>Burkholderiales</taxon>
        <taxon>Sphaerotilaceae</taxon>
        <taxon>Roseateles</taxon>
    </lineage>
</organism>
<dbReference type="PANTHER" id="PTHR48111">
    <property type="entry name" value="REGULATOR OF RPOS"/>
    <property type="match status" value="1"/>
</dbReference>
<dbReference type="PROSITE" id="PS01124">
    <property type="entry name" value="HTH_ARAC_FAMILY_2"/>
    <property type="match status" value="1"/>
</dbReference>
<feature type="modified residue" description="4-aspartylphosphate" evidence="6">
    <location>
        <position position="54"/>
    </location>
</feature>
<dbReference type="PRINTS" id="PR00032">
    <property type="entry name" value="HTHARAC"/>
</dbReference>
<evidence type="ECO:0000256" key="5">
    <source>
        <dbReference type="ARBA" id="ARBA00023163"/>
    </source>
</evidence>
<evidence type="ECO:0000313" key="9">
    <source>
        <dbReference type="EMBL" id="MDY0748685.1"/>
    </source>
</evidence>
<dbReference type="InterPro" id="IPR001789">
    <property type="entry name" value="Sig_transdc_resp-reg_receiver"/>
</dbReference>
<dbReference type="InterPro" id="IPR020449">
    <property type="entry name" value="Tscrpt_reg_AraC-type_HTH"/>
</dbReference>
<keyword evidence="2" id="KW-0902">Two-component regulatory system</keyword>
<evidence type="ECO:0000256" key="3">
    <source>
        <dbReference type="ARBA" id="ARBA00023015"/>
    </source>
</evidence>
<dbReference type="SUPFAM" id="SSF46689">
    <property type="entry name" value="Homeodomain-like"/>
    <property type="match status" value="2"/>
</dbReference>
<dbReference type="SMART" id="SM00448">
    <property type="entry name" value="REC"/>
    <property type="match status" value="1"/>
</dbReference>
<dbReference type="SMART" id="SM00342">
    <property type="entry name" value="HTH_ARAC"/>
    <property type="match status" value="1"/>
</dbReference>
<proteinExistence type="predicted"/>
<dbReference type="InterPro" id="IPR009057">
    <property type="entry name" value="Homeodomain-like_sf"/>
</dbReference>
<dbReference type="GO" id="GO:0003677">
    <property type="term" value="F:DNA binding"/>
    <property type="evidence" value="ECO:0007669"/>
    <property type="project" value="UniProtKB-KW"/>
</dbReference>
<evidence type="ECO:0000313" key="10">
    <source>
        <dbReference type="Proteomes" id="UP001285263"/>
    </source>
</evidence>
<dbReference type="Pfam" id="PF12833">
    <property type="entry name" value="HTH_18"/>
    <property type="match status" value="1"/>
</dbReference>
<dbReference type="EMBL" id="JAXCLA010000011">
    <property type="protein sequence ID" value="MDY0748685.1"/>
    <property type="molecule type" value="Genomic_DNA"/>
</dbReference>
<dbReference type="PROSITE" id="PS50110">
    <property type="entry name" value="RESPONSE_REGULATORY"/>
    <property type="match status" value="1"/>
</dbReference>
<evidence type="ECO:0000256" key="4">
    <source>
        <dbReference type="ARBA" id="ARBA00023125"/>
    </source>
</evidence>
<dbReference type="Pfam" id="PF00072">
    <property type="entry name" value="Response_reg"/>
    <property type="match status" value="1"/>
</dbReference>
<keyword evidence="10" id="KW-1185">Reference proteome</keyword>
<comment type="caution">
    <text evidence="9">The sequence shown here is derived from an EMBL/GenBank/DDBJ whole genome shotgun (WGS) entry which is preliminary data.</text>
</comment>
<evidence type="ECO:0000259" key="7">
    <source>
        <dbReference type="PROSITE" id="PS01124"/>
    </source>
</evidence>
<feature type="domain" description="Response regulatory" evidence="8">
    <location>
        <begin position="6"/>
        <end position="121"/>
    </location>
</feature>
<keyword evidence="4 9" id="KW-0238">DNA-binding</keyword>
<dbReference type="Proteomes" id="UP001285263">
    <property type="component" value="Unassembled WGS sequence"/>
</dbReference>
<dbReference type="InterPro" id="IPR011006">
    <property type="entry name" value="CheY-like_superfamily"/>
</dbReference>
<reference evidence="9 10" key="1">
    <citation type="submission" date="2023-11" db="EMBL/GenBank/DDBJ databases">
        <title>Paucibacter sp. nov., isolated from fresh soil in Korea.</title>
        <authorList>
            <person name="Le N.T.T."/>
        </authorList>
    </citation>
    <scope>NUCLEOTIDE SEQUENCE [LARGE SCALE GENOMIC DNA]</scope>
    <source>
        <strain evidence="9 10">R3-3</strain>
    </source>
</reference>
<dbReference type="Gene3D" id="1.10.10.60">
    <property type="entry name" value="Homeodomain-like"/>
    <property type="match status" value="1"/>
</dbReference>
<keyword evidence="5" id="KW-0804">Transcription</keyword>
<dbReference type="InterPro" id="IPR039420">
    <property type="entry name" value="WalR-like"/>
</dbReference>
<dbReference type="InterPro" id="IPR018060">
    <property type="entry name" value="HTH_AraC"/>
</dbReference>
<sequence length="260" mass="28853">MTERPLLLIVDDQLEELRWLTQILQPLYRLALTSDSRQALSRAQALQPALALLDVGMSDLNGFALCQLLKADPQTRNIPVLFLSAHSTAADRIHGLNVGAVDFISKPFHPEEVLARIRVHLRLAEQIRRGSSDEVPEAQDEHPERDPGALLAHSAVSFIREHLGEALTVSQIAQQVGTHEKRLLALFGEHVGQTVSGFLRGERLSTGLRLLTETEMPVQEIAAHVGYGNPGNFATAFRDRHGLSPQAYRQAHRQGRRNES</sequence>
<dbReference type="Gene3D" id="3.40.50.2300">
    <property type="match status" value="1"/>
</dbReference>
<gene>
    <name evidence="9" type="ORF">SNE35_29575</name>
</gene>
<evidence type="ECO:0000256" key="1">
    <source>
        <dbReference type="ARBA" id="ARBA00022553"/>
    </source>
</evidence>
<dbReference type="SUPFAM" id="SSF52172">
    <property type="entry name" value="CheY-like"/>
    <property type="match status" value="1"/>
</dbReference>
<accession>A0ABU5DQT7</accession>
<dbReference type="PROSITE" id="PS00041">
    <property type="entry name" value="HTH_ARAC_FAMILY_1"/>
    <property type="match status" value="1"/>
</dbReference>
<evidence type="ECO:0000256" key="2">
    <source>
        <dbReference type="ARBA" id="ARBA00023012"/>
    </source>
</evidence>
<dbReference type="InterPro" id="IPR018062">
    <property type="entry name" value="HTH_AraC-typ_CS"/>
</dbReference>
<protein>
    <submittedName>
        <fullName evidence="9">DNA-binding response regulator</fullName>
    </submittedName>
</protein>
<name>A0ABU5DQT7_9BURK</name>
<keyword evidence="1 6" id="KW-0597">Phosphoprotein</keyword>
<evidence type="ECO:0000256" key="6">
    <source>
        <dbReference type="PROSITE-ProRule" id="PRU00169"/>
    </source>
</evidence>